<feature type="domain" description="Core-binding (CB)" evidence="6">
    <location>
        <begin position="59"/>
        <end position="138"/>
    </location>
</feature>
<dbReference type="GO" id="GO:0015074">
    <property type="term" value="P:DNA integration"/>
    <property type="evidence" value="ECO:0007669"/>
    <property type="project" value="UniProtKB-KW"/>
</dbReference>
<proteinExistence type="predicted"/>
<dbReference type="InterPro" id="IPR002104">
    <property type="entry name" value="Integrase_catalytic"/>
</dbReference>
<accession>A0A1N6CU24</accession>
<sequence>MAINRVKTGWQVDVKPEGRMGKRVRKTFRTQAEAKRFEAKIRAQAASGESYAPKRRDNRSLMDLAYTWHNLHGATLKDGESRLNKLRFIAHYMGNPRASSVRPIHVAEYRQKRLSEGLTANTVNHDIGYFRAVFNLLIRMEEWHGENPFASIKSIRLPERELSYLTLEQIDTLFHHLDQSRNRNVKLMASLCLASGARWGEAQYLRSELVRNGQVTYVDTKNGRARSVPIPDVLYQELKAHGAPMGRLFPQDAYQAFTNALKASSIELPKGQRTHVLRHTFASHFVINGGNLLTLQKIMGHQSIQMTMRYAHLAPDHLKEAITYGPKIFG</sequence>
<keyword evidence="2 4" id="KW-0238">DNA-binding</keyword>
<organism evidence="7 8">
    <name type="scientific">Vreelandella aquamarina</name>
    <dbReference type="NCBI Taxonomy" id="77097"/>
    <lineage>
        <taxon>Bacteria</taxon>
        <taxon>Pseudomonadati</taxon>
        <taxon>Pseudomonadota</taxon>
        <taxon>Gammaproteobacteria</taxon>
        <taxon>Oceanospirillales</taxon>
        <taxon>Halomonadaceae</taxon>
        <taxon>Vreelandella</taxon>
    </lineage>
</organism>
<keyword evidence="1" id="KW-0229">DNA integration</keyword>
<evidence type="ECO:0000313" key="7">
    <source>
        <dbReference type="EMBL" id="SIN67865.1"/>
    </source>
</evidence>
<dbReference type="SUPFAM" id="SSF56349">
    <property type="entry name" value="DNA breaking-rejoining enzymes"/>
    <property type="match status" value="1"/>
</dbReference>
<dbReference type="Pfam" id="PF24624">
    <property type="entry name" value="Int_N"/>
    <property type="match status" value="1"/>
</dbReference>
<dbReference type="PANTHER" id="PTHR30349">
    <property type="entry name" value="PHAGE INTEGRASE-RELATED"/>
    <property type="match status" value="1"/>
</dbReference>
<dbReference type="InterPro" id="IPR057084">
    <property type="entry name" value="Int_N"/>
</dbReference>
<evidence type="ECO:0000259" key="6">
    <source>
        <dbReference type="PROSITE" id="PS51900"/>
    </source>
</evidence>
<protein>
    <submittedName>
        <fullName evidence="7">Site-specific recombinase XerD</fullName>
    </submittedName>
</protein>
<dbReference type="InterPro" id="IPR050090">
    <property type="entry name" value="Tyrosine_recombinase_XerCD"/>
</dbReference>
<evidence type="ECO:0000256" key="3">
    <source>
        <dbReference type="ARBA" id="ARBA00023172"/>
    </source>
</evidence>
<evidence type="ECO:0000313" key="8">
    <source>
        <dbReference type="Proteomes" id="UP000185024"/>
    </source>
</evidence>
<dbReference type="RefSeq" id="WP_062363291.1">
    <property type="nucleotide sequence ID" value="NZ_BJOI01000047.1"/>
</dbReference>
<dbReference type="Gene3D" id="1.10.443.10">
    <property type="entry name" value="Intergrase catalytic core"/>
    <property type="match status" value="1"/>
</dbReference>
<evidence type="ECO:0000256" key="4">
    <source>
        <dbReference type="PROSITE-ProRule" id="PRU01248"/>
    </source>
</evidence>
<keyword evidence="3" id="KW-0233">DNA recombination</keyword>
<name>A0A1N6CU24_9GAMM</name>
<dbReference type="PANTHER" id="PTHR30349:SF93">
    <property type="entry name" value="FELS-2 PROPHAGE PROTEIN"/>
    <property type="match status" value="1"/>
</dbReference>
<dbReference type="Gene3D" id="1.10.150.130">
    <property type="match status" value="1"/>
</dbReference>
<evidence type="ECO:0000256" key="1">
    <source>
        <dbReference type="ARBA" id="ARBA00022908"/>
    </source>
</evidence>
<dbReference type="InterPro" id="IPR010998">
    <property type="entry name" value="Integrase_recombinase_N"/>
</dbReference>
<dbReference type="EMBL" id="FSQX01000001">
    <property type="protein sequence ID" value="SIN67865.1"/>
    <property type="molecule type" value="Genomic_DNA"/>
</dbReference>
<evidence type="ECO:0000259" key="5">
    <source>
        <dbReference type="PROSITE" id="PS51898"/>
    </source>
</evidence>
<gene>
    <name evidence="7" type="ORF">SAMN05878438_2276</name>
</gene>
<dbReference type="GeneID" id="97277636"/>
<dbReference type="CDD" id="cd00796">
    <property type="entry name" value="INT_Rci_Hp1_C"/>
    <property type="match status" value="1"/>
</dbReference>
<dbReference type="PROSITE" id="PS51900">
    <property type="entry name" value="CB"/>
    <property type="match status" value="1"/>
</dbReference>
<dbReference type="InterPro" id="IPR011010">
    <property type="entry name" value="DNA_brk_join_enz"/>
</dbReference>
<dbReference type="AlphaFoldDB" id="A0A1N6CU24"/>
<dbReference type="Pfam" id="PF00589">
    <property type="entry name" value="Phage_integrase"/>
    <property type="match status" value="1"/>
</dbReference>
<evidence type="ECO:0000256" key="2">
    <source>
        <dbReference type="ARBA" id="ARBA00023125"/>
    </source>
</evidence>
<dbReference type="PROSITE" id="PS51898">
    <property type="entry name" value="TYR_RECOMBINASE"/>
    <property type="match status" value="1"/>
</dbReference>
<feature type="domain" description="Tyr recombinase" evidence="5">
    <location>
        <begin position="160"/>
        <end position="323"/>
    </location>
</feature>
<dbReference type="InterPro" id="IPR044068">
    <property type="entry name" value="CB"/>
</dbReference>
<reference evidence="7 8" key="1">
    <citation type="submission" date="2016-11" db="EMBL/GenBank/DDBJ databases">
        <authorList>
            <person name="Jaros S."/>
            <person name="Januszkiewicz K."/>
            <person name="Wedrychowicz H."/>
        </authorList>
    </citation>
    <scope>NUCLEOTIDE SEQUENCE [LARGE SCALE GENOMIC DNA]</scope>
    <source>
        <strain evidence="7 8">ACAM 239</strain>
    </source>
</reference>
<dbReference type="InterPro" id="IPR013762">
    <property type="entry name" value="Integrase-like_cat_sf"/>
</dbReference>
<dbReference type="GO" id="GO:0006310">
    <property type="term" value="P:DNA recombination"/>
    <property type="evidence" value="ECO:0007669"/>
    <property type="project" value="UniProtKB-KW"/>
</dbReference>
<dbReference type="Proteomes" id="UP000185024">
    <property type="component" value="Unassembled WGS sequence"/>
</dbReference>
<dbReference type="GO" id="GO:0003677">
    <property type="term" value="F:DNA binding"/>
    <property type="evidence" value="ECO:0007669"/>
    <property type="project" value="UniProtKB-UniRule"/>
</dbReference>